<proteinExistence type="predicted"/>
<dbReference type="InterPro" id="IPR009057">
    <property type="entry name" value="Homeodomain-like_sf"/>
</dbReference>
<evidence type="ECO:0000313" key="4">
    <source>
        <dbReference type="EMBL" id="MDW5594575.1"/>
    </source>
</evidence>
<dbReference type="PROSITE" id="PS50977">
    <property type="entry name" value="HTH_TETR_2"/>
    <property type="match status" value="1"/>
</dbReference>
<sequence length="189" mass="20515">MAVAKRQLSTAAERREVLIEAATEVFAERGFHGTPTTAVAKAAGISQAYLFRLFPTKEELYVATIERCYERLAATMRAGTEMARANGLEPLEGMGLAYGELMRDRTTLRGTLQVFAAASGGEPTVQEAARAGYGMLFELVKRLSGADDEKLREFFARGMLITVLAGMDAPNLDADWARSLLGGDLKDCI</sequence>
<reference evidence="5" key="1">
    <citation type="submission" date="2023-07" db="EMBL/GenBank/DDBJ databases">
        <title>Conexibacter stalactiti sp. nov., isolated from stalactites in a lava cave and emended description of the genus Conexibacter.</title>
        <authorList>
            <person name="Lee S.D."/>
        </authorList>
    </citation>
    <scope>NUCLEOTIDE SEQUENCE [LARGE SCALE GENOMIC DNA]</scope>
    <source>
        <strain evidence="5">KCTC 39840</strain>
    </source>
</reference>
<dbReference type="InterPro" id="IPR050109">
    <property type="entry name" value="HTH-type_TetR-like_transc_reg"/>
</dbReference>
<dbReference type="Gene3D" id="1.10.357.10">
    <property type="entry name" value="Tetracycline Repressor, domain 2"/>
    <property type="match status" value="1"/>
</dbReference>
<dbReference type="PANTHER" id="PTHR30055">
    <property type="entry name" value="HTH-TYPE TRANSCRIPTIONAL REGULATOR RUTR"/>
    <property type="match status" value="1"/>
</dbReference>
<feature type="DNA-binding region" description="H-T-H motif" evidence="2">
    <location>
        <begin position="35"/>
        <end position="54"/>
    </location>
</feature>
<dbReference type="RefSeq" id="WP_318596853.1">
    <property type="nucleotide sequence ID" value="NZ_JAWSTH010000019.1"/>
</dbReference>
<dbReference type="Pfam" id="PF00440">
    <property type="entry name" value="TetR_N"/>
    <property type="match status" value="1"/>
</dbReference>
<evidence type="ECO:0000256" key="1">
    <source>
        <dbReference type="ARBA" id="ARBA00023125"/>
    </source>
</evidence>
<gene>
    <name evidence="4" type="ORF">R7226_09520</name>
</gene>
<accession>A0ABU4HPT6</accession>
<name>A0ABU4HPT6_9ACTN</name>
<dbReference type="PANTHER" id="PTHR30055:SF146">
    <property type="entry name" value="HTH-TYPE TRANSCRIPTIONAL DUAL REGULATOR CECR"/>
    <property type="match status" value="1"/>
</dbReference>
<comment type="caution">
    <text evidence="4">The sequence shown here is derived from an EMBL/GenBank/DDBJ whole genome shotgun (WGS) entry which is preliminary data.</text>
</comment>
<dbReference type="EMBL" id="JAWSTH010000019">
    <property type="protein sequence ID" value="MDW5594575.1"/>
    <property type="molecule type" value="Genomic_DNA"/>
</dbReference>
<dbReference type="PRINTS" id="PR00455">
    <property type="entry name" value="HTHTETR"/>
</dbReference>
<evidence type="ECO:0000259" key="3">
    <source>
        <dbReference type="PROSITE" id="PS50977"/>
    </source>
</evidence>
<dbReference type="SUPFAM" id="SSF46689">
    <property type="entry name" value="Homeodomain-like"/>
    <property type="match status" value="1"/>
</dbReference>
<evidence type="ECO:0000256" key="2">
    <source>
        <dbReference type="PROSITE-ProRule" id="PRU00335"/>
    </source>
</evidence>
<evidence type="ECO:0000313" key="5">
    <source>
        <dbReference type="Proteomes" id="UP001284601"/>
    </source>
</evidence>
<dbReference type="Proteomes" id="UP001284601">
    <property type="component" value="Unassembled WGS sequence"/>
</dbReference>
<feature type="domain" description="HTH tetR-type" evidence="3">
    <location>
        <begin position="12"/>
        <end position="72"/>
    </location>
</feature>
<organism evidence="4 5">
    <name type="scientific">Conexibacter stalactiti</name>
    <dbReference type="NCBI Taxonomy" id="1940611"/>
    <lineage>
        <taxon>Bacteria</taxon>
        <taxon>Bacillati</taxon>
        <taxon>Actinomycetota</taxon>
        <taxon>Thermoleophilia</taxon>
        <taxon>Solirubrobacterales</taxon>
        <taxon>Conexibacteraceae</taxon>
        <taxon>Conexibacter</taxon>
    </lineage>
</organism>
<keyword evidence="5" id="KW-1185">Reference proteome</keyword>
<protein>
    <submittedName>
        <fullName evidence="4">TetR/AcrR family transcriptional regulator</fullName>
    </submittedName>
</protein>
<keyword evidence="1 2" id="KW-0238">DNA-binding</keyword>
<dbReference type="InterPro" id="IPR001647">
    <property type="entry name" value="HTH_TetR"/>
</dbReference>